<evidence type="ECO:0000313" key="1">
    <source>
        <dbReference type="EMBL" id="QTA37677.1"/>
    </source>
</evidence>
<organism evidence="1 2">
    <name type="scientific">Thermosipho ferrireducens</name>
    <dbReference type="NCBI Taxonomy" id="2571116"/>
    <lineage>
        <taxon>Bacteria</taxon>
        <taxon>Thermotogati</taxon>
        <taxon>Thermotogota</taxon>
        <taxon>Thermotogae</taxon>
        <taxon>Thermotogales</taxon>
        <taxon>Fervidobacteriaceae</taxon>
        <taxon>Thermosipho</taxon>
    </lineage>
</organism>
<proteinExistence type="predicted"/>
<reference evidence="1 2" key="1">
    <citation type="submission" date="2021-03" db="EMBL/GenBank/DDBJ databases">
        <title>Thermosipho ferrireducens sp.nov., an anaerobic thermophilic iron-reducing bacterium isolated from a deep-sea hydrothermal sulfide deposits.</title>
        <authorList>
            <person name="Zeng X."/>
            <person name="Chen Y."/>
            <person name="Shao Z."/>
        </authorList>
    </citation>
    <scope>NUCLEOTIDE SEQUENCE [LARGE SCALE GENOMIC DNA]</scope>
    <source>
        <strain evidence="1 2">JL129W03</strain>
    </source>
</reference>
<sequence>MSDFKKIKEILEKIARKYNCKIWICEKIGKRISFIEGLKAGKEFFMPPQIVYEDNEIIIFTENLTETNDEFHTLLKEVIYLVHNR</sequence>
<dbReference type="Proteomes" id="UP000671862">
    <property type="component" value="Chromosome"/>
</dbReference>
<dbReference type="EMBL" id="CP071446">
    <property type="protein sequence ID" value="QTA37677.1"/>
    <property type="molecule type" value="Genomic_DNA"/>
</dbReference>
<evidence type="ECO:0000313" key="2">
    <source>
        <dbReference type="Proteomes" id="UP000671862"/>
    </source>
</evidence>
<keyword evidence="2" id="KW-1185">Reference proteome</keyword>
<gene>
    <name evidence="1" type="ORF">JYK00_08090</name>
</gene>
<dbReference type="RefSeq" id="WP_207566401.1">
    <property type="nucleotide sequence ID" value="NZ_CP071446.1"/>
</dbReference>
<protein>
    <submittedName>
        <fullName evidence="1">Uncharacterized protein</fullName>
    </submittedName>
</protein>
<accession>A0ABX7S588</accession>
<name>A0ABX7S588_9BACT</name>